<evidence type="ECO:0000256" key="9">
    <source>
        <dbReference type="RuleBase" id="RU004135"/>
    </source>
</evidence>
<reference evidence="12 13" key="2">
    <citation type="journal article" date="2020" name="Cell Rep.">
        <title>Acquisition and Adaptation of Ultra-small Parasitic Reduced Genome Bacteria to Mammalian Hosts.</title>
        <authorList>
            <person name="McLean J.S."/>
            <person name="Bor B."/>
            <person name="Kerns K.A."/>
            <person name="Liu Q."/>
            <person name="To T.T."/>
            <person name="Solden L."/>
            <person name="Hendrickson E.L."/>
            <person name="Wrighton K."/>
            <person name="Shi W."/>
            <person name="He X."/>
        </authorList>
    </citation>
    <scope>NUCLEOTIDE SEQUENCE [LARGE SCALE GENOMIC DNA]</scope>
    <source>
        <strain evidence="12 13">TM7_G3_2_Rum_HOT_351B</strain>
    </source>
</reference>
<comment type="similarity">
    <text evidence="1">Belongs to the MurCDEF family. MurE subfamily.</text>
</comment>
<dbReference type="PANTHER" id="PTHR23135:SF4">
    <property type="entry name" value="UDP-N-ACETYLMURAMOYL-L-ALANYL-D-GLUTAMATE--2,6-DIAMINOPIMELATE LIGASE MURE HOMOLOG, CHLOROPLASTIC"/>
    <property type="match status" value="1"/>
</dbReference>
<reference evidence="12 13" key="1">
    <citation type="journal article" date="2018" name="bioRxiv">
        <title>Evidence of independent acquisition and adaption of ultra-small bacteria to human hosts across the highly diverse yet reduced genomes of the phylum Saccharibacteria.</title>
        <authorList>
            <person name="McLean J.S."/>
            <person name="Bor B."/>
            <person name="To T.T."/>
            <person name="Liu Q."/>
            <person name="Kearns K.A."/>
            <person name="Solden L.M."/>
            <person name="Wrighton K.C."/>
            <person name="He X."/>
            <person name="Shi W."/>
        </authorList>
    </citation>
    <scope>NUCLEOTIDE SEQUENCE [LARGE SCALE GENOMIC DNA]</scope>
    <source>
        <strain evidence="12 13">TM7_G3_2_Rum_HOT_351B</strain>
    </source>
</reference>
<dbReference type="PANTHER" id="PTHR23135">
    <property type="entry name" value="MUR LIGASE FAMILY MEMBER"/>
    <property type="match status" value="1"/>
</dbReference>
<protein>
    <submittedName>
        <fullName evidence="12">UDP-N-acetylmuramoyl-L-alanyl-D-glutamate--2, 6-diaminopimelate ligase</fullName>
        <ecNumber evidence="12">6.3.2.13</ecNumber>
    </submittedName>
</protein>
<evidence type="ECO:0000256" key="4">
    <source>
        <dbReference type="ARBA" id="ARBA00022741"/>
    </source>
</evidence>
<keyword evidence="6 9" id="KW-0133">Cell shape</keyword>
<keyword evidence="5" id="KW-0067">ATP-binding</keyword>
<evidence type="ECO:0000256" key="7">
    <source>
        <dbReference type="ARBA" id="ARBA00022984"/>
    </source>
</evidence>
<sequence>MKQLLEKLPFYNQAVLPYHFAQSAIAGVKYHFPGKNLRVIGITGTNGKTTTAFMVWQMLNHAGFKTGLMTTVAWGVNKLKPELGHMTTVDAFTLNSRIADIKNQGAEFLVLEVTSHALAQFRTLGIPIEIAVFTNLTHDHLDYHKTLTKYRAAKGKLFKKAKFSILNADDSATKYYQTLAQEYTTYGIKSGQNRAESLKLTVNGVKYSLGDINIETKIPGEFNVYNSMAAALVGQKLGLTPKQIHDGIKSLEAVEGRMNIIDEGQPFTVIVDYAHAPDALEKVFDSVKDHKGRIISVHGGAGRRDSSTRPIRGAILAQHSDIVIITEDDSRDEDPEAIAAGFIKGAEKHGKVIDKDLFKELDRGKAIALAIKMAKKGDLVLILGKGHEKTILRADGPHDFEDIKVAQKLLKARS</sequence>
<name>A0ABY0FM66_9BACT</name>
<dbReference type="Pfam" id="PF02875">
    <property type="entry name" value="Mur_ligase_C"/>
    <property type="match status" value="1"/>
</dbReference>
<dbReference type="InterPro" id="IPR013221">
    <property type="entry name" value="Mur_ligase_cen"/>
</dbReference>
<dbReference type="Gene3D" id="3.90.190.20">
    <property type="entry name" value="Mur ligase, C-terminal domain"/>
    <property type="match status" value="1"/>
</dbReference>
<dbReference type="NCBIfam" id="TIGR01085">
    <property type="entry name" value="murE"/>
    <property type="match status" value="1"/>
</dbReference>
<feature type="domain" description="Mur ligase C-terminal" evidence="10">
    <location>
        <begin position="256"/>
        <end position="386"/>
    </location>
</feature>
<keyword evidence="7 9" id="KW-0573">Peptidoglycan synthesis</keyword>
<dbReference type="InterPro" id="IPR018109">
    <property type="entry name" value="Folylpolyglutamate_synth_CS"/>
</dbReference>
<dbReference type="InterPro" id="IPR005761">
    <property type="entry name" value="UDP-N-AcMur-Glu-dNH2Pim_ligase"/>
</dbReference>
<feature type="domain" description="Mur ligase central" evidence="11">
    <location>
        <begin position="42"/>
        <end position="233"/>
    </location>
</feature>
<keyword evidence="3 12" id="KW-0436">Ligase</keyword>
<keyword evidence="2" id="KW-0963">Cytoplasm</keyword>
<evidence type="ECO:0000256" key="6">
    <source>
        <dbReference type="ARBA" id="ARBA00022960"/>
    </source>
</evidence>
<dbReference type="EC" id="6.3.2.13" evidence="12"/>
<comment type="pathway">
    <text evidence="9">Cell wall biogenesis; peptidoglycan biosynthesis.</text>
</comment>
<dbReference type="SUPFAM" id="SSF53244">
    <property type="entry name" value="MurD-like peptide ligases, peptide-binding domain"/>
    <property type="match status" value="1"/>
</dbReference>
<dbReference type="EMBL" id="PRLM01000002">
    <property type="protein sequence ID" value="RYC74974.1"/>
    <property type="molecule type" value="Genomic_DNA"/>
</dbReference>
<dbReference type="Gene3D" id="3.40.1190.10">
    <property type="entry name" value="Mur-like, catalytic domain"/>
    <property type="match status" value="1"/>
</dbReference>
<evidence type="ECO:0000313" key="13">
    <source>
        <dbReference type="Proteomes" id="UP001191019"/>
    </source>
</evidence>
<evidence type="ECO:0000259" key="11">
    <source>
        <dbReference type="Pfam" id="PF08245"/>
    </source>
</evidence>
<dbReference type="InterPro" id="IPR004101">
    <property type="entry name" value="Mur_ligase_C"/>
</dbReference>
<evidence type="ECO:0000259" key="10">
    <source>
        <dbReference type="Pfam" id="PF02875"/>
    </source>
</evidence>
<accession>A0ABY0FM66</accession>
<organism evidence="12 13">
    <name type="scientific">Candidatus Nanosyncoccus alces</name>
    <dbReference type="NCBI Taxonomy" id="2171997"/>
    <lineage>
        <taxon>Bacteria</taxon>
        <taxon>Candidatus Saccharimonadota</taxon>
        <taxon>Candidatus Nanosyncoccalia</taxon>
        <taxon>Candidatus Nanosyncoccales</taxon>
        <taxon>Candidatus Nanosyncoccaceae</taxon>
        <taxon>Candidatus Nanosyncoccus</taxon>
    </lineage>
</organism>
<evidence type="ECO:0000313" key="12">
    <source>
        <dbReference type="EMBL" id="RYC74974.1"/>
    </source>
</evidence>
<evidence type="ECO:0000256" key="5">
    <source>
        <dbReference type="ARBA" id="ARBA00022840"/>
    </source>
</evidence>
<evidence type="ECO:0000256" key="8">
    <source>
        <dbReference type="ARBA" id="ARBA00023316"/>
    </source>
</evidence>
<dbReference type="RefSeq" id="WP_129734609.1">
    <property type="nucleotide sequence ID" value="NZ_PRLM01000002.1"/>
</dbReference>
<keyword evidence="13" id="KW-1185">Reference proteome</keyword>
<gene>
    <name evidence="12" type="primary">murE_1</name>
    <name evidence="12" type="ORF">G3RUM_00252</name>
</gene>
<dbReference type="InterPro" id="IPR036565">
    <property type="entry name" value="Mur-like_cat_sf"/>
</dbReference>
<comment type="caution">
    <text evidence="12">The sequence shown here is derived from an EMBL/GenBank/DDBJ whole genome shotgun (WGS) entry which is preliminary data.</text>
</comment>
<keyword evidence="8 9" id="KW-0961">Cell wall biogenesis/degradation</keyword>
<evidence type="ECO:0000256" key="2">
    <source>
        <dbReference type="ARBA" id="ARBA00022490"/>
    </source>
</evidence>
<keyword evidence="9" id="KW-0131">Cell cycle</keyword>
<evidence type="ECO:0000256" key="1">
    <source>
        <dbReference type="ARBA" id="ARBA00005898"/>
    </source>
</evidence>
<dbReference type="GO" id="GO:0008765">
    <property type="term" value="F:UDP-N-acetylmuramoylalanyl-D-glutamate-2,6-diaminopimelate ligase activity"/>
    <property type="evidence" value="ECO:0007669"/>
    <property type="project" value="UniProtKB-EC"/>
</dbReference>
<proteinExistence type="inferred from homology"/>
<comment type="subcellular location">
    <subcellularLocation>
        <location evidence="9">Cytoplasm</location>
    </subcellularLocation>
</comment>
<dbReference type="Pfam" id="PF08245">
    <property type="entry name" value="Mur_ligase_M"/>
    <property type="match status" value="1"/>
</dbReference>
<dbReference type="NCBIfam" id="NF001126">
    <property type="entry name" value="PRK00139.1-4"/>
    <property type="match status" value="1"/>
</dbReference>
<evidence type="ECO:0000256" key="3">
    <source>
        <dbReference type="ARBA" id="ARBA00022598"/>
    </source>
</evidence>
<keyword evidence="4" id="KW-0547">Nucleotide-binding</keyword>
<dbReference type="SUPFAM" id="SSF53623">
    <property type="entry name" value="MurD-like peptide ligases, catalytic domain"/>
    <property type="match status" value="1"/>
</dbReference>
<dbReference type="Proteomes" id="UP001191019">
    <property type="component" value="Unassembled WGS sequence"/>
</dbReference>
<dbReference type="InterPro" id="IPR036615">
    <property type="entry name" value="Mur_ligase_C_dom_sf"/>
</dbReference>
<dbReference type="PROSITE" id="PS01011">
    <property type="entry name" value="FOLYLPOLYGLU_SYNT_1"/>
    <property type="match status" value="1"/>
</dbReference>
<keyword evidence="9" id="KW-0132">Cell division</keyword>